<evidence type="ECO:0000313" key="2">
    <source>
        <dbReference type="EMBL" id="SNQ47825.1"/>
    </source>
</evidence>
<feature type="compositionally biased region" description="Basic and acidic residues" evidence="1">
    <location>
        <begin position="28"/>
        <end position="37"/>
    </location>
</feature>
<keyword evidence="3" id="KW-1185">Reference proteome</keyword>
<accession>A0A2I2KQ79</accession>
<evidence type="ECO:0000256" key="1">
    <source>
        <dbReference type="SAM" id="MobiDB-lite"/>
    </source>
</evidence>
<organism evidence="2 3">
    <name type="scientific">Frankia canadensis</name>
    <dbReference type="NCBI Taxonomy" id="1836972"/>
    <lineage>
        <taxon>Bacteria</taxon>
        <taxon>Bacillati</taxon>
        <taxon>Actinomycetota</taxon>
        <taxon>Actinomycetes</taxon>
        <taxon>Frankiales</taxon>
        <taxon>Frankiaceae</taxon>
        <taxon>Frankia</taxon>
    </lineage>
</organism>
<evidence type="ECO:0000313" key="3">
    <source>
        <dbReference type="Proteomes" id="UP000234331"/>
    </source>
</evidence>
<reference evidence="2" key="1">
    <citation type="submission" date="2017-06" db="EMBL/GenBank/DDBJ databases">
        <authorList>
            <person name="Kim H.J."/>
            <person name="Triplett B.A."/>
        </authorList>
    </citation>
    <scope>NUCLEOTIDE SEQUENCE [LARGE SCALE GENOMIC DNA]</scope>
    <source>
        <strain evidence="2">FRACA_ARgP5</strain>
    </source>
</reference>
<dbReference type="EMBL" id="FZMO01000114">
    <property type="protein sequence ID" value="SNQ47825.1"/>
    <property type="molecule type" value="Genomic_DNA"/>
</dbReference>
<dbReference type="Proteomes" id="UP000234331">
    <property type="component" value="Unassembled WGS sequence"/>
</dbReference>
<name>A0A2I2KQ79_9ACTN</name>
<dbReference type="AlphaFoldDB" id="A0A2I2KQ79"/>
<gene>
    <name evidence="2" type="ORF">FRACA_2000010</name>
</gene>
<sequence>MIFAEVVAMGHGSDLAMSRRPCHVLPDLSDRKPRIRDTVPLPPARTSHPGEVRPI</sequence>
<protein>
    <submittedName>
        <fullName evidence="2">Uncharacterized protein</fullName>
    </submittedName>
</protein>
<feature type="region of interest" description="Disordered" evidence="1">
    <location>
        <begin position="26"/>
        <end position="55"/>
    </location>
</feature>
<proteinExistence type="predicted"/>